<dbReference type="AlphaFoldDB" id="A0A7Y0GB85"/>
<sequence length="629" mass="68695">MMGKVAEALLGTPNERLSRPRDGVLRFGSHGSMEVSIRDGWFADHESDVRGGVLDLIKHKGGAANDAAAFRWLEERGIKEAAPLEGRQQQASRFYDYRDETGQTVFRVERKQRGQEKTFLQHGPDGAGGFHCKPGCMQGVRRVLYRLPELAAADPSEIVYYCEGERDADRLARDGLVATTHPGGAGKFDPVSHCIAEHLAGRRVVILQDNDEAGAKHAAAGLKKLSAVAERAISLLLPGLPPKGDVSDWLAAGGSAFELQQKAEAAFADADAPAELLQTLDLADLSTRQPVPKSFAIERLAPLAEVTLFTGPGSAGKSLLGQQMATCAAAGLPCLRLAVEPGPALYLTCEDDAEQLHWRQAHLCDALGVPMASLAGKLHLVSLRGALDNELGTFTPDGRMHLAPAYHRLVATLQSIGARLAFLDNVAHLFAGNENDRGDVTRFVSLLNRLASDTGAAIILLGHPNKSGDDYSGSTAWLNAVRSQFNIEHDVETDIRKLKIGKANYAQKGDAFRFMWRDWAFVHEDDLPADTARQMRETVLANADNKLFLTCLAERNKQRRHVSEKPTAQNFAPKVFEAMPESKGIGRKRLTDAMDRLFRIEAIERGFLWRDTGEGRDIHGLRETSDKPS</sequence>
<dbReference type="SUPFAM" id="SSF52540">
    <property type="entry name" value="P-loop containing nucleoside triphosphate hydrolases"/>
    <property type="match status" value="1"/>
</dbReference>
<dbReference type="Gene3D" id="3.40.50.300">
    <property type="entry name" value="P-loop containing nucleotide triphosphate hydrolases"/>
    <property type="match status" value="1"/>
</dbReference>
<dbReference type="Proteomes" id="UP000583556">
    <property type="component" value="Unassembled WGS sequence"/>
</dbReference>
<keyword evidence="2" id="KW-1185">Reference proteome</keyword>
<dbReference type="CDD" id="cd01029">
    <property type="entry name" value="TOPRIM_primases"/>
    <property type="match status" value="1"/>
</dbReference>
<reference evidence="1 2" key="1">
    <citation type="submission" date="2020-04" db="EMBL/GenBank/DDBJ databases">
        <title>Novosphingobium sp. TW-4 isolated from soil.</title>
        <authorList>
            <person name="Dahal R.H."/>
            <person name="Chaudhary D.K."/>
        </authorList>
    </citation>
    <scope>NUCLEOTIDE SEQUENCE [LARGE SCALE GENOMIC DNA]</scope>
    <source>
        <strain evidence="1 2">TW-4</strain>
    </source>
</reference>
<dbReference type="Pfam" id="PF13481">
    <property type="entry name" value="AAA_25"/>
    <property type="match status" value="1"/>
</dbReference>
<organism evidence="1 2">
    <name type="scientific">Novosphingobium olei</name>
    <dbReference type="NCBI Taxonomy" id="2728851"/>
    <lineage>
        <taxon>Bacteria</taxon>
        <taxon>Pseudomonadati</taxon>
        <taxon>Pseudomonadota</taxon>
        <taxon>Alphaproteobacteria</taxon>
        <taxon>Sphingomonadales</taxon>
        <taxon>Sphingomonadaceae</taxon>
        <taxon>Novosphingobium</taxon>
    </lineage>
</organism>
<protein>
    <submittedName>
        <fullName evidence="1">AAA family ATPase</fullName>
    </submittedName>
</protein>
<proteinExistence type="predicted"/>
<gene>
    <name evidence="1" type="ORF">HHL27_13750</name>
</gene>
<comment type="caution">
    <text evidence="1">The sequence shown here is derived from an EMBL/GenBank/DDBJ whole genome shotgun (WGS) entry which is preliminary data.</text>
</comment>
<dbReference type="InterPro" id="IPR027417">
    <property type="entry name" value="P-loop_NTPase"/>
</dbReference>
<evidence type="ECO:0000313" key="2">
    <source>
        <dbReference type="Proteomes" id="UP000583556"/>
    </source>
</evidence>
<evidence type="ECO:0000313" key="1">
    <source>
        <dbReference type="EMBL" id="NML94734.1"/>
    </source>
</evidence>
<accession>A0A7Y0GB85</accession>
<dbReference type="EMBL" id="JABBGM010000006">
    <property type="protein sequence ID" value="NML94734.1"/>
    <property type="molecule type" value="Genomic_DNA"/>
</dbReference>
<name>A0A7Y0GB85_9SPHN</name>
<dbReference type="Gene3D" id="3.40.1360.10">
    <property type="match status" value="1"/>
</dbReference>
<dbReference type="InterPro" id="IPR034154">
    <property type="entry name" value="TOPRIM_DnaG/twinkle"/>
</dbReference>